<keyword evidence="5 11" id="KW-0479">Metal-binding</keyword>
<dbReference type="STRING" id="62101.AB835_01655"/>
<evidence type="ECO:0000313" key="13">
    <source>
        <dbReference type="EMBL" id="ODS24787.1"/>
    </source>
</evidence>
<evidence type="ECO:0000256" key="1">
    <source>
        <dbReference type="ARBA" id="ARBA00000441"/>
    </source>
</evidence>
<reference evidence="13 14" key="1">
    <citation type="journal article" date="2016" name="Appl. Environ. Microbiol.">
        <title>Lack of Overt Genome Reduction in the Bryostatin-Producing Bryozoan Symbiont "Candidatus Endobugula sertula".</title>
        <authorList>
            <person name="Miller I.J."/>
            <person name="Vanee N."/>
            <person name="Fong S.S."/>
            <person name="Lim-Fong G.E."/>
            <person name="Kwan J.C."/>
        </authorList>
    </citation>
    <scope>NUCLEOTIDE SEQUENCE [LARGE SCALE GENOMIC DNA]</scope>
    <source>
        <strain evidence="13">AB1-4</strain>
    </source>
</reference>
<evidence type="ECO:0000256" key="7">
    <source>
        <dbReference type="ARBA" id="ARBA00023152"/>
    </source>
</evidence>
<feature type="binding site" evidence="11">
    <location>
        <position position="161"/>
    </location>
    <ligand>
        <name>Zn(2+)</name>
        <dbReference type="ChEBI" id="CHEBI:29105"/>
        <label>2</label>
    </ligand>
</feature>
<feature type="binding site" evidence="10">
    <location>
        <position position="213"/>
    </location>
    <ligand>
        <name>dihydroxyacetone phosphate</name>
        <dbReference type="ChEBI" id="CHEBI:57642"/>
    </ligand>
</feature>
<dbReference type="InterPro" id="IPR006411">
    <property type="entry name" value="Fruct_bisP_bact"/>
</dbReference>
<feature type="binding site" evidence="10">
    <location>
        <begin position="250"/>
        <end position="252"/>
    </location>
    <ligand>
        <name>dihydroxyacetone phosphate</name>
        <dbReference type="ChEBI" id="CHEBI:57642"/>
    </ligand>
</feature>
<evidence type="ECO:0000256" key="9">
    <source>
        <dbReference type="PIRSR" id="PIRSR001359-1"/>
    </source>
</evidence>
<proteinExistence type="inferred from homology"/>
<comment type="similarity">
    <text evidence="3 12">Belongs to the class II fructose-bisphosphate aldolase family.</text>
</comment>
<dbReference type="NCBIfam" id="TIGR00167">
    <property type="entry name" value="cbbA"/>
    <property type="match status" value="1"/>
</dbReference>
<gene>
    <name evidence="13" type="ORF">AB835_01655</name>
</gene>
<dbReference type="PIRSF" id="PIRSF001359">
    <property type="entry name" value="F_bP_aldolase_II"/>
    <property type="match status" value="1"/>
</dbReference>
<dbReference type="UniPathway" id="UPA00109">
    <property type="reaction ID" value="UER00183"/>
</dbReference>
<dbReference type="EMBL" id="MDLC01000004">
    <property type="protein sequence ID" value="ODS24787.1"/>
    <property type="molecule type" value="Genomic_DNA"/>
</dbReference>
<evidence type="ECO:0000256" key="5">
    <source>
        <dbReference type="ARBA" id="ARBA00022723"/>
    </source>
</evidence>
<evidence type="ECO:0000256" key="2">
    <source>
        <dbReference type="ARBA" id="ARBA00004714"/>
    </source>
</evidence>
<accession>A0A1D2QT83</accession>
<feature type="binding site" evidence="11">
    <location>
        <position position="249"/>
    </location>
    <ligand>
        <name>Zn(2+)</name>
        <dbReference type="ChEBI" id="CHEBI:29105"/>
        <label>1</label>
        <note>catalytic</note>
    </ligand>
</feature>
<evidence type="ECO:0000256" key="10">
    <source>
        <dbReference type="PIRSR" id="PIRSR001359-2"/>
    </source>
</evidence>
<dbReference type="PANTHER" id="PTHR30559:SF0">
    <property type="entry name" value="FRUCTOSE-BISPHOSPHATE ALDOLASE"/>
    <property type="match status" value="1"/>
</dbReference>
<dbReference type="GO" id="GO:0006096">
    <property type="term" value="P:glycolytic process"/>
    <property type="evidence" value="ECO:0007669"/>
    <property type="project" value="UniProtKB-UniPathway"/>
</dbReference>
<feature type="binding site" evidence="10">
    <location>
        <begin position="271"/>
        <end position="274"/>
    </location>
    <ligand>
        <name>dihydroxyacetone phosphate</name>
        <dbReference type="ChEBI" id="CHEBI:57642"/>
    </ligand>
</feature>
<evidence type="ECO:0000256" key="6">
    <source>
        <dbReference type="ARBA" id="ARBA00022833"/>
    </source>
</evidence>
<comment type="catalytic activity">
    <reaction evidence="1 12">
        <text>beta-D-fructose 1,6-bisphosphate = D-glyceraldehyde 3-phosphate + dihydroxyacetone phosphate</text>
        <dbReference type="Rhea" id="RHEA:14729"/>
        <dbReference type="ChEBI" id="CHEBI:32966"/>
        <dbReference type="ChEBI" id="CHEBI:57642"/>
        <dbReference type="ChEBI" id="CHEBI:59776"/>
        <dbReference type="EC" id="4.1.2.13"/>
    </reaction>
</comment>
<organism evidence="13 14">
    <name type="scientific">Candidatus Endobugula sertula</name>
    <name type="common">Bugula neritina bacterial symbiont</name>
    <dbReference type="NCBI Taxonomy" id="62101"/>
    <lineage>
        <taxon>Bacteria</taxon>
        <taxon>Pseudomonadati</taxon>
        <taxon>Pseudomonadota</taxon>
        <taxon>Gammaproteobacteria</taxon>
        <taxon>Cellvibrionales</taxon>
        <taxon>Cellvibrionaceae</taxon>
        <taxon>Candidatus Endobugula</taxon>
    </lineage>
</organism>
<keyword evidence="6 11" id="KW-0862">Zinc</keyword>
<feature type="binding site" evidence="11">
    <location>
        <position position="131"/>
    </location>
    <ligand>
        <name>Zn(2+)</name>
        <dbReference type="ChEBI" id="CHEBI:29105"/>
        <label>2</label>
    </ligand>
</feature>
<dbReference type="PANTHER" id="PTHR30559">
    <property type="entry name" value="FRUCTOSE-BISPHOSPHATE ALDOLASE CLASS 2"/>
    <property type="match status" value="1"/>
</dbReference>
<keyword evidence="7 12" id="KW-0324">Glycolysis</keyword>
<name>A0A1D2QT83_9GAMM</name>
<feature type="binding site" evidence="11">
    <location>
        <position position="212"/>
    </location>
    <ligand>
        <name>Zn(2+)</name>
        <dbReference type="ChEBI" id="CHEBI:29105"/>
        <label>1</label>
        <note>catalytic</note>
    </ligand>
</feature>
<protein>
    <recommendedName>
        <fullName evidence="4 12">Fructose-bisphosphate aldolase</fullName>
        <shortName evidence="12">FBP aldolase</shortName>
        <ecNumber evidence="4 12">4.1.2.13</ecNumber>
    </recommendedName>
</protein>
<feature type="active site" description="Proton donor" evidence="9">
    <location>
        <position position="95"/>
    </location>
</feature>
<dbReference type="Pfam" id="PF01116">
    <property type="entry name" value="F_bP_aldolase"/>
    <property type="match status" value="1"/>
</dbReference>
<dbReference type="SUPFAM" id="SSF51569">
    <property type="entry name" value="Aldolase"/>
    <property type="match status" value="1"/>
</dbReference>
<comment type="caution">
    <text evidence="13">The sequence shown here is derived from an EMBL/GenBank/DDBJ whole genome shotgun (WGS) entry which is preliminary data.</text>
</comment>
<dbReference type="InterPro" id="IPR013785">
    <property type="entry name" value="Aldolase_TIM"/>
</dbReference>
<sequence>MPVVNYQQYCHMLDNAKQNKFAYPAINITSSETINAALLAFKEAKSDGIIQVSTGGGKFASGQGVGSMVKGAIALAVYTHIMAEEYDVNIALHTDHCLPEFVEPFLMPLIEETKNRRAAGLPNLFSSHMYDGSALPMDENMAESKRIMVECVANDIILEIETGIVGGEEDGHDTSGVTADKLYTTPEDMVLAAKELGSMGRFMLAATFGNVHGVYKPGNVKLTPVILKDGQNAVVEALGQDSYLDLVFHGGSGSELHEIHETLDYGVVKMNIDTDTQYAYTRPVVDHIMTNYDGVLKIEGEVGNKKVYDPRSYGKKAERNMADRIMRACDELRSTGTSLGKNI</sequence>
<dbReference type="GO" id="GO:0008270">
    <property type="term" value="F:zinc ion binding"/>
    <property type="evidence" value="ECO:0007669"/>
    <property type="project" value="UniProtKB-UniRule"/>
</dbReference>
<comment type="pathway">
    <text evidence="2 12">Carbohydrate degradation; glycolysis; D-glyceraldehyde 3-phosphate and glycerone phosphate from D-glucose: step 4/4.</text>
</comment>
<dbReference type="AlphaFoldDB" id="A0A1D2QT83"/>
<dbReference type="PROSITE" id="PS00602">
    <property type="entry name" value="ALDOLASE_CLASS_II_1"/>
    <property type="match status" value="1"/>
</dbReference>
<evidence type="ECO:0000256" key="8">
    <source>
        <dbReference type="ARBA" id="ARBA00023239"/>
    </source>
</evidence>
<evidence type="ECO:0000256" key="12">
    <source>
        <dbReference type="RuleBase" id="RU366023"/>
    </source>
</evidence>
<dbReference type="Gene3D" id="3.20.20.70">
    <property type="entry name" value="Aldolase class I"/>
    <property type="match status" value="1"/>
</dbReference>
<dbReference type="EC" id="4.1.2.13" evidence="4 12"/>
<dbReference type="NCBIfam" id="NF006628">
    <property type="entry name" value="PRK09197.1"/>
    <property type="match status" value="1"/>
</dbReference>
<evidence type="ECO:0000256" key="3">
    <source>
        <dbReference type="ARBA" id="ARBA00005812"/>
    </source>
</evidence>
<dbReference type="GO" id="GO:0004332">
    <property type="term" value="F:fructose-bisphosphate aldolase activity"/>
    <property type="evidence" value="ECO:0007669"/>
    <property type="project" value="UniProtKB-EC"/>
</dbReference>
<comment type="function">
    <text evidence="12">Catalyzes the aldol condensation of dihydroxyacetone phosphate (DHAP or glycerone-phosphate) with glyceraldehyde 3-phosphate (G3P) to form fructose 1,6-bisphosphate (FBP) in gluconeogenesis and the reverse reaction in glycolysis.</text>
</comment>
<comment type="cofactor">
    <cofactor evidence="11 12">
        <name>Zn(2+)</name>
        <dbReference type="ChEBI" id="CHEBI:29105"/>
    </cofactor>
    <text evidence="11 12">Binds 2 Zn(2+) ions per subunit. One is catalytic and the other provides a structural contribution.</text>
</comment>
<feature type="binding site" evidence="11">
    <location>
        <position position="96"/>
    </location>
    <ligand>
        <name>Zn(2+)</name>
        <dbReference type="ChEBI" id="CHEBI:29105"/>
        <label>1</label>
        <note>catalytic</note>
    </ligand>
</feature>
<dbReference type="InterPro" id="IPR000771">
    <property type="entry name" value="FBA_II"/>
</dbReference>
<dbReference type="GO" id="GO:0005829">
    <property type="term" value="C:cytosol"/>
    <property type="evidence" value="ECO:0007669"/>
    <property type="project" value="TreeGrafter"/>
</dbReference>
<evidence type="ECO:0000313" key="14">
    <source>
        <dbReference type="Proteomes" id="UP000242502"/>
    </source>
</evidence>
<keyword evidence="8 12" id="KW-0456">Lyase</keyword>
<evidence type="ECO:0000256" key="4">
    <source>
        <dbReference type="ARBA" id="ARBA00013068"/>
    </source>
</evidence>
<evidence type="ECO:0000256" key="11">
    <source>
        <dbReference type="PIRSR" id="PIRSR001359-3"/>
    </source>
</evidence>
<dbReference type="NCBIfam" id="TIGR01520">
    <property type="entry name" value="FruBisAldo_II_A"/>
    <property type="match status" value="1"/>
</dbReference>
<dbReference type="Proteomes" id="UP000242502">
    <property type="component" value="Unassembled WGS sequence"/>
</dbReference>